<accession>Q11KL4</accession>
<proteinExistence type="predicted"/>
<dbReference type="SUPFAM" id="SSF56300">
    <property type="entry name" value="Metallo-dependent phosphatases"/>
    <property type="match status" value="1"/>
</dbReference>
<name>Q11KL4_CHESB</name>
<dbReference type="AlphaFoldDB" id="Q11KL4"/>
<gene>
    <name evidence="2" type="ordered locus">Meso_0661</name>
</gene>
<dbReference type="PANTHER" id="PTHR42850:SF4">
    <property type="entry name" value="ZINC-DEPENDENT ENDOPOLYPHOSPHATASE"/>
    <property type="match status" value="1"/>
</dbReference>
<dbReference type="GO" id="GO:0005737">
    <property type="term" value="C:cytoplasm"/>
    <property type="evidence" value="ECO:0007669"/>
    <property type="project" value="TreeGrafter"/>
</dbReference>
<protein>
    <submittedName>
        <fullName evidence="2">Metallophosphoesterase</fullName>
    </submittedName>
</protein>
<dbReference type="InterPro" id="IPR029052">
    <property type="entry name" value="Metallo-depent_PP-like"/>
</dbReference>
<dbReference type="InterPro" id="IPR004843">
    <property type="entry name" value="Calcineurin-like_PHP"/>
</dbReference>
<dbReference type="OrthoDB" id="9807890at2"/>
<dbReference type="CDD" id="cd00144">
    <property type="entry name" value="MPP_PPP_family"/>
    <property type="match status" value="1"/>
</dbReference>
<dbReference type="HOGENOM" id="CLU_023125_4_1_5"/>
<evidence type="ECO:0000259" key="1">
    <source>
        <dbReference type="Pfam" id="PF00149"/>
    </source>
</evidence>
<dbReference type="PANTHER" id="PTHR42850">
    <property type="entry name" value="METALLOPHOSPHOESTERASE"/>
    <property type="match status" value="1"/>
</dbReference>
<dbReference type="InterPro" id="IPR050126">
    <property type="entry name" value="Ap4A_hydrolase"/>
</dbReference>
<sequence>MLGGGKHGAARARLRIDLRDTIVYAIGDVHGCFKELERLEQKIADDASGFSGRKLIIMLGDYVDRGPDSAQVVEHLLQNPPEGFQRICLAGNHEKSFLDYLDGVLAREAWLATGGGTTLRSYGIDLSYLANLYSASEIDQMVRSSIPPAHVEFLRALPVMAYSRQVVFVHAGIRPGIPLRDQHERDLMFIRKEFFDHAGQLDRWVIHGHTPVKKPDLSGRRLNIDTGAYMSGRLTAVQIGAGRARFLTS</sequence>
<dbReference type="KEGG" id="mes:Meso_0661"/>
<dbReference type="STRING" id="266779.Meso_0661"/>
<reference evidence="2" key="1">
    <citation type="submission" date="2006-06" db="EMBL/GenBank/DDBJ databases">
        <title>Complete sequence of chromosome of Chelativorans sp. BNC1.</title>
        <authorList>
            <consortium name="US DOE Joint Genome Institute"/>
            <person name="Copeland A."/>
            <person name="Lucas S."/>
            <person name="Lapidus A."/>
            <person name="Barry K."/>
            <person name="Detter J.C."/>
            <person name="Glavina del Rio T."/>
            <person name="Hammon N."/>
            <person name="Israni S."/>
            <person name="Dalin E."/>
            <person name="Tice H."/>
            <person name="Pitluck S."/>
            <person name="Chertkov O."/>
            <person name="Brettin T."/>
            <person name="Bruce D."/>
            <person name="Han C."/>
            <person name="Tapia R."/>
            <person name="Gilna P."/>
            <person name="Schmutz J."/>
            <person name="Larimer F."/>
            <person name="Land M."/>
            <person name="Hauser L."/>
            <person name="Kyrpides N."/>
            <person name="Mikhailova N."/>
            <person name="Richardson P."/>
        </authorList>
    </citation>
    <scope>NUCLEOTIDE SEQUENCE</scope>
    <source>
        <strain evidence="2">BNC1</strain>
    </source>
</reference>
<dbReference type="Gene3D" id="3.60.21.10">
    <property type="match status" value="1"/>
</dbReference>
<feature type="domain" description="Calcineurin-like phosphoesterase" evidence="1">
    <location>
        <begin position="23"/>
        <end position="212"/>
    </location>
</feature>
<dbReference type="GO" id="GO:0008803">
    <property type="term" value="F:bis(5'-nucleosyl)-tetraphosphatase (symmetrical) activity"/>
    <property type="evidence" value="ECO:0007669"/>
    <property type="project" value="TreeGrafter"/>
</dbReference>
<dbReference type="GO" id="GO:0016791">
    <property type="term" value="F:phosphatase activity"/>
    <property type="evidence" value="ECO:0007669"/>
    <property type="project" value="TreeGrafter"/>
</dbReference>
<evidence type="ECO:0000313" key="2">
    <source>
        <dbReference type="EMBL" id="ABG62061.1"/>
    </source>
</evidence>
<dbReference type="EMBL" id="CP000390">
    <property type="protein sequence ID" value="ABG62061.1"/>
    <property type="molecule type" value="Genomic_DNA"/>
</dbReference>
<dbReference type="eggNOG" id="COG0639">
    <property type="taxonomic scope" value="Bacteria"/>
</dbReference>
<dbReference type="Pfam" id="PF00149">
    <property type="entry name" value="Metallophos"/>
    <property type="match status" value="1"/>
</dbReference>
<dbReference type="GO" id="GO:0110154">
    <property type="term" value="P:RNA decapping"/>
    <property type="evidence" value="ECO:0007669"/>
    <property type="project" value="TreeGrafter"/>
</dbReference>
<organism evidence="2">
    <name type="scientific">Chelativorans sp. (strain BNC1)</name>
    <dbReference type="NCBI Taxonomy" id="266779"/>
    <lineage>
        <taxon>Bacteria</taxon>
        <taxon>Pseudomonadati</taxon>
        <taxon>Pseudomonadota</taxon>
        <taxon>Alphaproteobacteria</taxon>
        <taxon>Hyphomicrobiales</taxon>
        <taxon>Phyllobacteriaceae</taxon>
        <taxon>Chelativorans</taxon>
    </lineage>
</organism>